<proteinExistence type="predicted"/>
<keyword evidence="4" id="KW-1185">Reference proteome</keyword>
<dbReference type="InterPro" id="IPR002190">
    <property type="entry name" value="MHD_dom"/>
</dbReference>
<evidence type="ECO:0000256" key="1">
    <source>
        <dbReference type="SAM" id="MobiDB-lite"/>
    </source>
</evidence>
<evidence type="ECO:0000313" key="3">
    <source>
        <dbReference type="EMBL" id="TXT09121.1"/>
    </source>
</evidence>
<sequence>MANPEPLPLPNDVEADPTELQNDSGALLRWDKGDGTGVGHVALLGVRTVILALILCQDRSIEDSRLHSFLRRLNLTRDTVLPWASEDSKEPPVTLDKYLDLLAKLNYLEKVVTPSASGPGEPPTITWRWGSREAEFSEAAAAEFIASIVLDGEGSDSEGEAPARGGRRGVDDEPRLTREQKRARLLKNVERAAGGPLAE</sequence>
<feature type="compositionally biased region" description="Basic and acidic residues" evidence="1">
    <location>
        <begin position="168"/>
        <end position="190"/>
    </location>
</feature>
<comment type="caution">
    <text evidence="3">The sequence shown here is derived from an EMBL/GenBank/DDBJ whole genome shotgun (WGS) entry which is preliminary data.</text>
</comment>
<evidence type="ECO:0000313" key="4">
    <source>
        <dbReference type="Proteomes" id="UP000473826"/>
    </source>
</evidence>
<name>A0A7D8YW33_VANHU</name>
<dbReference type="InterPro" id="IPR041899">
    <property type="entry name" value="MAGE_WH2"/>
</dbReference>
<dbReference type="EMBL" id="QKWK01000006">
    <property type="protein sequence ID" value="TXT09121.1"/>
    <property type="molecule type" value="Genomic_DNA"/>
</dbReference>
<dbReference type="Gene3D" id="1.10.10.1210">
    <property type="entry name" value="MAGE homology domain, winged helix WH2 motif"/>
    <property type="match status" value="1"/>
</dbReference>
<feature type="region of interest" description="Disordered" evidence="1">
    <location>
        <begin position="151"/>
        <end position="199"/>
    </location>
</feature>
<feature type="domain" description="MAGE" evidence="2">
    <location>
        <begin position="36"/>
        <end position="137"/>
    </location>
</feature>
<reference evidence="3 4" key="1">
    <citation type="journal article" date="2019" name="PLoS Genet.">
        <title>Convergent evolution of linked mating-type loci in basidiomycete fungi.</title>
        <authorList>
            <person name="Sun S."/>
            <person name="Coelho M.A."/>
            <person name="Heitman J."/>
            <person name="Nowrousian M."/>
        </authorList>
    </citation>
    <scope>NUCLEOTIDE SEQUENCE [LARGE SCALE GENOMIC DNA]</scope>
    <source>
        <strain evidence="3 4">CBS 4282</strain>
    </source>
</reference>
<protein>
    <recommendedName>
        <fullName evidence="2">MAGE domain-containing protein</fullName>
    </recommendedName>
</protein>
<accession>A0A7D8YW33</accession>
<dbReference type="Proteomes" id="UP000473826">
    <property type="component" value="Unassembled WGS sequence"/>
</dbReference>
<dbReference type="Pfam" id="PF01454">
    <property type="entry name" value="MAGE"/>
    <property type="match status" value="1"/>
</dbReference>
<dbReference type="OrthoDB" id="1272441at2759"/>
<evidence type="ECO:0000259" key="2">
    <source>
        <dbReference type="Pfam" id="PF01454"/>
    </source>
</evidence>
<dbReference type="AlphaFoldDB" id="A0A7D8YW33"/>
<gene>
    <name evidence="3" type="ORF">VHUM_02595</name>
</gene>
<organism evidence="3 4">
    <name type="scientific">Vanrija humicola</name>
    <name type="common">Yeast</name>
    <name type="synonym">Cryptococcus humicola</name>
    <dbReference type="NCBI Taxonomy" id="5417"/>
    <lineage>
        <taxon>Eukaryota</taxon>
        <taxon>Fungi</taxon>
        <taxon>Dikarya</taxon>
        <taxon>Basidiomycota</taxon>
        <taxon>Agaricomycotina</taxon>
        <taxon>Tremellomycetes</taxon>
        <taxon>Trichosporonales</taxon>
        <taxon>Trichosporonaceae</taxon>
        <taxon>Vanrija</taxon>
    </lineage>
</organism>